<dbReference type="PANTHER" id="PTHR11795:SF442">
    <property type="entry name" value="ABC TRANSPORTER ATP-BINDING PROTEIN"/>
    <property type="match status" value="1"/>
</dbReference>
<evidence type="ECO:0000256" key="8">
    <source>
        <dbReference type="ARBA" id="ARBA00037998"/>
    </source>
</evidence>
<evidence type="ECO:0000313" key="10">
    <source>
        <dbReference type="EMBL" id="MBP2019279.1"/>
    </source>
</evidence>
<evidence type="ECO:0000256" key="6">
    <source>
        <dbReference type="ARBA" id="ARBA00022989"/>
    </source>
</evidence>
<dbReference type="CDD" id="cd06582">
    <property type="entry name" value="TM_PBP1_LivH_like"/>
    <property type="match status" value="1"/>
</dbReference>
<comment type="subcellular location">
    <subcellularLocation>
        <location evidence="1">Cell membrane</location>
        <topology evidence="1">Multi-pass membrane protein</topology>
    </subcellularLocation>
</comment>
<feature type="transmembrane region" description="Helical" evidence="9">
    <location>
        <begin position="255"/>
        <end position="275"/>
    </location>
</feature>
<comment type="similarity">
    <text evidence="8">Belongs to the binding-protein-dependent transport system permease family. LivHM subfamily.</text>
</comment>
<evidence type="ECO:0000256" key="9">
    <source>
        <dbReference type="SAM" id="Phobius"/>
    </source>
</evidence>
<keyword evidence="4 9" id="KW-0812">Transmembrane</keyword>
<dbReference type="RefSeq" id="WP_209467394.1">
    <property type="nucleotide sequence ID" value="NZ_JAGGLG010000025.1"/>
</dbReference>
<dbReference type="EMBL" id="JAGGLG010000025">
    <property type="protein sequence ID" value="MBP2019279.1"/>
    <property type="molecule type" value="Genomic_DNA"/>
</dbReference>
<feature type="transmembrane region" description="Helical" evidence="9">
    <location>
        <begin position="94"/>
        <end position="115"/>
    </location>
</feature>
<feature type="transmembrane region" description="Helical" evidence="9">
    <location>
        <begin position="138"/>
        <end position="158"/>
    </location>
</feature>
<feature type="transmembrane region" description="Helical" evidence="9">
    <location>
        <begin position="60"/>
        <end position="82"/>
    </location>
</feature>
<organism evidence="10 11">
    <name type="scientific">Symbiobacterium terraclitae</name>
    <dbReference type="NCBI Taxonomy" id="557451"/>
    <lineage>
        <taxon>Bacteria</taxon>
        <taxon>Bacillati</taxon>
        <taxon>Bacillota</taxon>
        <taxon>Clostridia</taxon>
        <taxon>Eubacteriales</taxon>
        <taxon>Symbiobacteriaceae</taxon>
        <taxon>Symbiobacterium</taxon>
    </lineage>
</organism>
<feature type="transmembrane region" description="Helical" evidence="9">
    <location>
        <begin position="187"/>
        <end position="209"/>
    </location>
</feature>
<evidence type="ECO:0000256" key="1">
    <source>
        <dbReference type="ARBA" id="ARBA00004651"/>
    </source>
</evidence>
<keyword evidence="6 9" id="KW-1133">Transmembrane helix</keyword>
<dbReference type="Proteomes" id="UP001519289">
    <property type="component" value="Unassembled WGS sequence"/>
</dbReference>
<evidence type="ECO:0000256" key="3">
    <source>
        <dbReference type="ARBA" id="ARBA00022475"/>
    </source>
</evidence>
<protein>
    <submittedName>
        <fullName evidence="10">Branched-chain amino acid transport system permease protein</fullName>
    </submittedName>
</protein>
<gene>
    <name evidence="10" type="ORF">J2Z79_002706</name>
</gene>
<dbReference type="Pfam" id="PF02653">
    <property type="entry name" value="BPD_transp_2"/>
    <property type="match status" value="1"/>
</dbReference>
<keyword evidence="7 9" id="KW-0472">Membrane</keyword>
<evidence type="ECO:0000256" key="4">
    <source>
        <dbReference type="ARBA" id="ARBA00022692"/>
    </source>
</evidence>
<proteinExistence type="inferred from homology"/>
<keyword evidence="5" id="KW-0029">Amino-acid transport</keyword>
<dbReference type="PANTHER" id="PTHR11795">
    <property type="entry name" value="BRANCHED-CHAIN AMINO ACID TRANSPORT SYSTEM PERMEASE PROTEIN LIVH"/>
    <property type="match status" value="1"/>
</dbReference>
<sequence length="286" mass="30060">MGLITWLALQGLTVGLLWFLIASGLSLIFGLMNVLNFAHGALYMLGTYGALTIYMATGNFVLALAGGTLVGAVLGALIELLAIRPLYGRQLFQVLMTMGLILVFDEAVEAIWGPYPLPFAVPAALQGTFTVFDRPFPVYRLFIIGVGLTVWLLVHLFLTRSRLGIIVRAGVEDREMVQALGIDIRKVFTGVFALGGALAALGGAVAGPFEGAHTTLAAENLLPAFIVVVVGGLGSFTGSLLAAILVGLTQAFVGYYAPQFALAVNIALMAVVLVLRPQGLLGRQGG</sequence>
<evidence type="ECO:0000256" key="7">
    <source>
        <dbReference type="ARBA" id="ARBA00023136"/>
    </source>
</evidence>
<keyword evidence="2" id="KW-0813">Transport</keyword>
<accession>A0ABS4JXU6</accession>
<keyword evidence="11" id="KW-1185">Reference proteome</keyword>
<evidence type="ECO:0000313" key="11">
    <source>
        <dbReference type="Proteomes" id="UP001519289"/>
    </source>
</evidence>
<dbReference type="InterPro" id="IPR052157">
    <property type="entry name" value="BCAA_transport_permease"/>
</dbReference>
<evidence type="ECO:0000256" key="2">
    <source>
        <dbReference type="ARBA" id="ARBA00022448"/>
    </source>
</evidence>
<feature type="transmembrane region" description="Helical" evidence="9">
    <location>
        <begin position="221"/>
        <end position="248"/>
    </location>
</feature>
<evidence type="ECO:0000256" key="5">
    <source>
        <dbReference type="ARBA" id="ARBA00022970"/>
    </source>
</evidence>
<feature type="transmembrane region" description="Helical" evidence="9">
    <location>
        <begin position="34"/>
        <end position="54"/>
    </location>
</feature>
<name>A0ABS4JXU6_9FIRM</name>
<dbReference type="InterPro" id="IPR001851">
    <property type="entry name" value="ABC_transp_permease"/>
</dbReference>
<reference evidence="10 11" key="1">
    <citation type="submission" date="2021-03" db="EMBL/GenBank/DDBJ databases">
        <title>Genomic Encyclopedia of Type Strains, Phase IV (KMG-IV): sequencing the most valuable type-strain genomes for metagenomic binning, comparative biology and taxonomic classification.</title>
        <authorList>
            <person name="Goeker M."/>
        </authorList>
    </citation>
    <scope>NUCLEOTIDE SEQUENCE [LARGE SCALE GENOMIC DNA]</scope>
    <source>
        <strain evidence="10 11">DSM 27138</strain>
    </source>
</reference>
<keyword evidence="3" id="KW-1003">Cell membrane</keyword>
<feature type="transmembrane region" description="Helical" evidence="9">
    <location>
        <begin position="6"/>
        <end position="27"/>
    </location>
</feature>
<comment type="caution">
    <text evidence="10">The sequence shown here is derived from an EMBL/GenBank/DDBJ whole genome shotgun (WGS) entry which is preliminary data.</text>
</comment>